<feature type="transmembrane region" description="Helical" evidence="7">
    <location>
        <begin position="51"/>
        <end position="71"/>
    </location>
</feature>
<sequence>IFCPQRLGVQQLHYIRMSNSNNSFCGDPFWDDNFSNSESLPHLTSCFEHTVLVYVPAVFLVVLLPILLVQARRIGRRFEPLPFTPFFIVKVIINIYLFLNATAVLVLNAFILDGKHTVDIIYPCVWMVFFLIHLFIDWNRSRCGQISSGIQHLSLVLLSICGVPEMGYQFENSTYKGDELPIFILYMAFWPIVVLQTFLYCFADKRRPEDDNSEELGHSFLNRLTNWWFTPVQIRGAKKDLEMDDLFELNPGSKSELLGAQFEKYWLPKLNEYLAQKHVADKLGDGKLPKEPSLIKGLFLMFKYDFLTATMCKLISDTLQFVNPFLLNLLITFVSSPDGYFWQGISYALLMFVVSEMRSMILNVYNNLMMRMGMKIQTALTTAVYRKTLRLSAPERRKKTVGEIINHMAIDVEIFQNLTPQVQMYWSCPYQIIIALTYLIILLGYSALPGVAIMIAALPINIFGSLTIKKWQMVQMKLKDERVKMVNEVLNGMKVVKLYAWEEPMEKHIEGIRERELALIRKAGLVQSVLDTFNSASPFLVSAAAFGTFILSSDEHILTPQIAFVSLTLFNQLKMPMMMIAFIMNMTVQALVSNRRLRGFLLSEELDETN</sequence>
<keyword evidence="2 7" id="KW-0812">Transmembrane</keyword>
<dbReference type="SUPFAM" id="SSF90123">
    <property type="entry name" value="ABC transporter transmembrane region"/>
    <property type="match status" value="1"/>
</dbReference>
<evidence type="ECO:0000259" key="8">
    <source>
        <dbReference type="PROSITE" id="PS50929"/>
    </source>
</evidence>
<feature type="domain" description="ABC transmembrane type-1" evidence="8">
    <location>
        <begin position="307"/>
        <end position="589"/>
    </location>
</feature>
<evidence type="ECO:0000256" key="1">
    <source>
        <dbReference type="ARBA" id="ARBA00022448"/>
    </source>
</evidence>
<accession>A0AAN4ZB09</accession>
<dbReference type="InterPro" id="IPR050173">
    <property type="entry name" value="ABC_transporter_C-like"/>
</dbReference>
<dbReference type="Gene3D" id="1.20.1560.10">
    <property type="entry name" value="ABC transporter type 1, transmembrane domain"/>
    <property type="match status" value="1"/>
</dbReference>
<feature type="transmembrane region" description="Helical" evidence="7">
    <location>
        <begin position="314"/>
        <end position="334"/>
    </location>
</feature>
<dbReference type="GO" id="GO:0005524">
    <property type="term" value="F:ATP binding"/>
    <property type="evidence" value="ECO:0007669"/>
    <property type="project" value="UniProtKB-KW"/>
</dbReference>
<dbReference type="FunFam" id="1.20.1560.10:FF:000081">
    <property type="entry name" value="Protein CBG24505"/>
    <property type="match status" value="1"/>
</dbReference>
<evidence type="ECO:0000256" key="4">
    <source>
        <dbReference type="ARBA" id="ARBA00022840"/>
    </source>
</evidence>
<dbReference type="PROSITE" id="PS50929">
    <property type="entry name" value="ABC_TM1F"/>
    <property type="match status" value="1"/>
</dbReference>
<evidence type="ECO:0000313" key="10">
    <source>
        <dbReference type="Proteomes" id="UP001328107"/>
    </source>
</evidence>
<dbReference type="GO" id="GO:0016020">
    <property type="term" value="C:membrane"/>
    <property type="evidence" value="ECO:0007669"/>
    <property type="project" value="InterPro"/>
</dbReference>
<keyword evidence="6 7" id="KW-0472">Membrane</keyword>
<evidence type="ECO:0000256" key="3">
    <source>
        <dbReference type="ARBA" id="ARBA00022741"/>
    </source>
</evidence>
<feature type="non-terminal residue" evidence="9">
    <location>
        <position position="1"/>
    </location>
</feature>
<feature type="non-terminal residue" evidence="9">
    <location>
        <position position="610"/>
    </location>
</feature>
<proteinExistence type="predicted"/>
<dbReference type="PANTHER" id="PTHR24223">
    <property type="entry name" value="ATP-BINDING CASSETTE SUB-FAMILY C"/>
    <property type="match status" value="1"/>
</dbReference>
<reference evidence="10" key="1">
    <citation type="submission" date="2022-10" db="EMBL/GenBank/DDBJ databases">
        <title>Genome assembly of Pristionchus species.</title>
        <authorList>
            <person name="Yoshida K."/>
            <person name="Sommer R.J."/>
        </authorList>
    </citation>
    <scope>NUCLEOTIDE SEQUENCE [LARGE SCALE GENOMIC DNA]</scope>
    <source>
        <strain evidence="10">RS5460</strain>
    </source>
</reference>
<dbReference type="Proteomes" id="UP001328107">
    <property type="component" value="Unassembled WGS sequence"/>
</dbReference>
<dbReference type="GO" id="GO:0140359">
    <property type="term" value="F:ABC-type transporter activity"/>
    <property type="evidence" value="ECO:0007669"/>
    <property type="project" value="InterPro"/>
</dbReference>
<dbReference type="InterPro" id="IPR011527">
    <property type="entry name" value="ABC1_TM_dom"/>
</dbReference>
<comment type="caution">
    <text evidence="9">The sequence shown here is derived from an EMBL/GenBank/DDBJ whole genome shotgun (WGS) entry which is preliminary data.</text>
</comment>
<feature type="transmembrane region" description="Helical" evidence="7">
    <location>
        <begin position="150"/>
        <end position="170"/>
    </location>
</feature>
<name>A0AAN4ZB09_9BILA</name>
<evidence type="ECO:0000256" key="2">
    <source>
        <dbReference type="ARBA" id="ARBA00022692"/>
    </source>
</evidence>
<keyword evidence="4" id="KW-0067">ATP-binding</keyword>
<feature type="transmembrane region" description="Helical" evidence="7">
    <location>
        <begin position="182"/>
        <end position="203"/>
    </location>
</feature>
<feature type="transmembrane region" description="Helical" evidence="7">
    <location>
        <begin position="120"/>
        <end position="138"/>
    </location>
</feature>
<organism evidence="9 10">
    <name type="scientific">Pristionchus mayeri</name>
    <dbReference type="NCBI Taxonomy" id="1317129"/>
    <lineage>
        <taxon>Eukaryota</taxon>
        <taxon>Metazoa</taxon>
        <taxon>Ecdysozoa</taxon>
        <taxon>Nematoda</taxon>
        <taxon>Chromadorea</taxon>
        <taxon>Rhabditida</taxon>
        <taxon>Rhabditina</taxon>
        <taxon>Diplogasteromorpha</taxon>
        <taxon>Diplogasteroidea</taxon>
        <taxon>Neodiplogasteridae</taxon>
        <taxon>Pristionchus</taxon>
    </lineage>
</organism>
<keyword evidence="3" id="KW-0547">Nucleotide-binding</keyword>
<evidence type="ECO:0000256" key="7">
    <source>
        <dbReference type="SAM" id="Phobius"/>
    </source>
</evidence>
<evidence type="ECO:0000313" key="9">
    <source>
        <dbReference type="EMBL" id="GMR37868.1"/>
    </source>
</evidence>
<keyword evidence="1" id="KW-0813">Transport</keyword>
<feature type="transmembrane region" description="Helical" evidence="7">
    <location>
        <begin position="424"/>
        <end position="445"/>
    </location>
</feature>
<evidence type="ECO:0000256" key="5">
    <source>
        <dbReference type="ARBA" id="ARBA00022989"/>
    </source>
</evidence>
<evidence type="ECO:0000256" key="6">
    <source>
        <dbReference type="ARBA" id="ARBA00023136"/>
    </source>
</evidence>
<feature type="transmembrane region" description="Helical" evidence="7">
    <location>
        <begin position="83"/>
        <end position="108"/>
    </location>
</feature>
<dbReference type="AlphaFoldDB" id="A0AAN4ZB09"/>
<keyword evidence="10" id="KW-1185">Reference proteome</keyword>
<gene>
    <name evidence="9" type="ORF">PMAYCL1PPCAC_08063</name>
</gene>
<dbReference type="InterPro" id="IPR036640">
    <property type="entry name" value="ABC1_TM_sf"/>
</dbReference>
<dbReference type="EMBL" id="BTRK01000002">
    <property type="protein sequence ID" value="GMR37868.1"/>
    <property type="molecule type" value="Genomic_DNA"/>
</dbReference>
<feature type="transmembrane region" description="Helical" evidence="7">
    <location>
        <begin position="340"/>
        <end position="365"/>
    </location>
</feature>
<dbReference type="Pfam" id="PF00664">
    <property type="entry name" value="ABC_membrane"/>
    <property type="match status" value="1"/>
</dbReference>
<keyword evidence="5 7" id="KW-1133">Transmembrane helix</keyword>
<dbReference type="PANTHER" id="PTHR24223:SF434">
    <property type="entry name" value="MULTIDRUG RESISTANCE PROTEIN MRP-7"/>
    <property type="match status" value="1"/>
</dbReference>
<dbReference type="CDD" id="cd18595">
    <property type="entry name" value="ABC_6TM_MRP1_2_3_6_D1_like"/>
    <property type="match status" value="1"/>
</dbReference>
<protein>
    <recommendedName>
        <fullName evidence="8">ABC transmembrane type-1 domain-containing protein</fullName>
    </recommendedName>
</protein>